<feature type="domain" description="YCII-related" evidence="2">
    <location>
        <begin position="1"/>
        <end position="82"/>
    </location>
</feature>
<dbReference type="PANTHER" id="PTHR37828">
    <property type="entry name" value="GSR2449 PROTEIN"/>
    <property type="match status" value="1"/>
</dbReference>
<dbReference type="AlphaFoldDB" id="A0AAV4LKK4"/>
<reference evidence="3" key="1">
    <citation type="journal article" date="2023" name="Int. J. Syst. Evol. Microbiol.">
        <title>Collibacillus ludicampi gen. nov., sp. nov., a new soil bacterium of the family Alicyclobacillaceae.</title>
        <authorList>
            <person name="Jojima T."/>
            <person name="Ioku Y."/>
            <person name="Fukuta Y."/>
            <person name="Shirasaka N."/>
            <person name="Matsumura Y."/>
            <person name="Mori M."/>
        </authorList>
    </citation>
    <scope>NUCLEOTIDE SEQUENCE</scope>
    <source>
        <strain evidence="3">TP075</strain>
    </source>
</reference>
<comment type="caution">
    <text evidence="3">The sequence shown here is derived from an EMBL/GenBank/DDBJ whole genome shotgun (WGS) entry which is preliminary data.</text>
</comment>
<dbReference type="InterPro" id="IPR011008">
    <property type="entry name" value="Dimeric_a/b-barrel"/>
</dbReference>
<proteinExistence type="inferred from homology"/>
<evidence type="ECO:0000313" key="3">
    <source>
        <dbReference type="EMBL" id="GIM48133.1"/>
    </source>
</evidence>
<sequence>MFLLLVKYVKPLEEVEAVLEAHKKWLDTYYQQSKFIVSGRRNPRVGGVLLAHGVTESEVKQMISEDPFVKNQLAEYEIIEFTPTKYDQRFACFVNE</sequence>
<dbReference type="InterPro" id="IPR005545">
    <property type="entry name" value="YCII"/>
</dbReference>
<name>A0AAV4LKK4_9BACL</name>
<keyword evidence="4" id="KW-1185">Reference proteome</keyword>
<dbReference type="Gene3D" id="3.30.70.1060">
    <property type="entry name" value="Dimeric alpha+beta barrel"/>
    <property type="match status" value="1"/>
</dbReference>
<dbReference type="Proteomes" id="UP001057291">
    <property type="component" value="Unassembled WGS sequence"/>
</dbReference>
<evidence type="ECO:0000313" key="4">
    <source>
        <dbReference type="Proteomes" id="UP001057291"/>
    </source>
</evidence>
<dbReference type="PANTHER" id="PTHR37828:SF1">
    <property type="entry name" value="YCII-RELATED DOMAIN-CONTAINING PROTEIN"/>
    <property type="match status" value="1"/>
</dbReference>
<dbReference type="EMBL" id="BOQE01000001">
    <property type="protein sequence ID" value="GIM48133.1"/>
    <property type="molecule type" value="Genomic_DNA"/>
</dbReference>
<accession>A0AAV4LKK4</accession>
<dbReference type="SUPFAM" id="SSF54909">
    <property type="entry name" value="Dimeric alpha+beta barrel"/>
    <property type="match status" value="1"/>
</dbReference>
<dbReference type="RefSeq" id="WP_282201041.1">
    <property type="nucleotide sequence ID" value="NZ_BOQE01000001.1"/>
</dbReference>
<evidence type="ECO:0000259" key="2">
    <source>
        <dbReference type="Pfam" id="PF03795"/>
    </source>
</evidence>
<evidence type="ECO:0000256" key="1">
    <source>
        <dbReference type="ARBA" id="ARBA00007689"/>
    </source>
</evidence>
<protein>
    <recommendedName>
        <fullName evidence="2">YCII-related domain-containing protein</fullName>
    </recommendedName>
</protein>
<dbReference type="Pfam" id="PF03795">
    <property type="entry name" value="YCII"/>
    <property type="match status" value="1"/>
</dbReference>
<comment type="similarity">
    <text evidence="1">Belongs to the YciI family.</text>
</comment>
<gene>
    <name evidence="3" type="ORF">DNHGIG_36820</name>
</gene>
<organism evidence="3 4">
    <name type="scientific">Collibacillus ludicampi</name>
    <dbReference type="NCBI Taxonomy" id="2771369"/>
    <lineage>
        <taxon>Bacteria</taxon>
        <taxon>Bacillati</taxon>
        <taxon>Bacillota</taxon>
        <taxon>Bacilli</taxon>
        <taxon>Bacillales</taxon>
        <taxon>Alicyclobacillaceae</taxon>
        <taxon>Collibacillus</taxon>
    </lineage>
</organism>